<feature type="compositionally biased region" description="Pro residues" evidence="1">
    <location>
        <begin position="8"/>
        <end position="22"/>
    </location>
</feature>
<proteinExistence type="predicted"/>
<sequence length="209" mass="22743">MLVACAPREPPAPVPAPAPTPVTAPVTTPAPSASPPAPPEPAIESPTPVESKPSEPLTPSKTWPFVVWDRAEAFTFNHLLYGPGIPLRVWDATSGWSPKIVDRKPVTPEQASHAVEWVVATRGDLEVSKCAFPRHAVVLYAGDTPVGSVNVCFECGDILVWPAFEAPATGPAAERRHSQQMKAYKRVFPQWQRFFRDELGFPLTPPLQN</sequence>
<keyword evidence="3" id="KW-1185">Reference proteome</keyword>
<organism evidence="2 3">
    <name type="scientific">Nannocystis bainbridge</name>
    <dbReference type="NCBI Taxonomy" id="2995303"/>
    <lineage>
        <taxon>Bacteria</taxon>
        <taxon>Pseudomonadati</taxon>
        <taxon>Myxococcota</taxon>
        <taxon>Polyangia</taxon>
        <taxon>Nannocystales</taxon>
        <taxon>Nannocystaceae</taxon>
        <taxon>Nannocystis</taxon>
    </lineage>
</organism>
<accession>A0ABT5DQT9</accession>
<name>A0ABT5DQT9_9BACT</name>
<evidence type="ECO:0000313" key="3">
    <source>
        <dbReference type="Proteomes" id="UP001221686"/>
    </source>
</evidence>
<feature type="region of interest" description="Disordered" evidence="1">
    <location>
        <begin position="1"/>
        <end position="58"/>
    </location>
</feature>
<dbReference type="EMBL" id="JAQNDL010000001">
    <property type="protein sequence ID" value="MDC0715498.1"/>
    <property type="molecule type" value="Genomic_DNA"/>
</dbReference>
<protein>
    <recommendedName>
        <fullName evidence="4">Lipoprotein</fullName>
    </recommendedName>
</protein>
<evidence type="ECO:0008006" key="4">
    <source>
        <dbReference type="Google" id="ProtNLM"/>
    </source>
</evidence>
<reference evidence="2 3" key="1">
    <citation type="submission" date="2022-11" db="EMBL/GenBank/DDBJ databases">
        <title>Minimal conservation of predation-associated metabolite biosynthetic gene clusters underscores biosynthetic potential of Myxococcota including descriptions for ten novel species: Archangium lansinium sp. nov., Myxococcus landrumus sp. nov., Nannocystis bai.</title>
        <authorList>
            <person name="Ahearne A."/>
            <person name="Stevens C."/>
            <person name="Dowd S."/>
        </authorList>
    </citation>
    <scope>NUCLEOTIDE SEQUENCE [LARGE SCALE GENOMIC DNA]</scope>
    <source>
        <strain evidence="2 3">BB15-2</strain>
    </source>
</reference>
<evidence type="ECO:0000256" key="1">
    <source>
        <dbReference type="SAM" id="MobiDB-lite"/>
    </source>
</evidence>
<comment type="caution">
    <text evidence="2">The sequence shown here is derived from an EMBL/GenBank/DDBJ whole genome shotgun (WGS) entry which is preliminary data.</text>
</comment>
<gene>
    <name evidence="2" type="ORF">POL25_01260</name>
</gene>
<feature type="compositionally biased region" description="Pro residues" evidence="1">
    <location>
        <begin position="32"/>
        <end position="41"/>
    </location>
</feature>
<dbReference type="RefSeq" id="WP_272083886.1">
    <property type="nucleotide sequence ID" value="NZ_JAQNDL010000001.1"/>
</dbReference>
<dbReference type="Proteomes" id="UP001221686">
    <property type="component" value="Unassembled WGS sequence"/>
</dbReference>
<evidence type="ECO:0000313" key="2">
    <source>
        <dbReference type="EMBL" id="MDC0715498.1"/>
    </source>
</evidence>